<comment type="caution">
    <text evidence="1">The sequence shown here is derived from an EMBL/GenBank/DDBJ whole genome shotgun (WGS) entry which is preliminary data.</text>
</comment>
<keyword evidence="2" id="KW-1185">Reference proteome</keyword>
<organism evidence="1 2">
    <name type="scientific">Nocardia mexicana</name>
    <dbReference type="NCBI Taxonomy" id="279262"/>
    <lineage>
        <taxon>Bacteria</taxon>
        <taxon>Bacillati</taxon>
        <taxon>Actinomycetota</taxon>
        <taxon>Actinomycetes</taxon>
        <taxon>Mycobacteriales</taxon>
        <taxon>Nocardiaceae</taxon>
        <taxon>Nocardia</taxon>
    </lineage>
</organism>
<reference evidence="1 2" key="1">
    <citation type="submission" date="2018-07" db="EMBL/GenBank/DDBJ databases">
        <title>Genomic Encyclopedia of Type Strains, Phase IV (KMG-IV): sequencing the most valuable type-strain genomes for metagenomic binning, comparative biology and taxonomic classification.</title>
        <authorList>
            <person name="Goeker M."/>
        </authorList>
    </citation>
    <scope>NUCLEOTIDE SEQUENCE [LARGE SCALE GENOMIC DNA]</scope>
    <source>
        <strain evidence="1 2">DSM 44952</strain>
    </source>
</reference>
<accession>A0A370H2U2</accession>
<evidence type="ECO:0000313" key="1">
    <source>
        <dbReference type="EMBL" id="RDI49367.1"/>
    </source>
</evidence>
<evidence type="ECO:0000313" key="2">
    <source>
        <dbReference type="Proteomes" id="UP000255355"/>
    </source>
</evidence>
<dbReference type="AlphaFoldDB" id="A0A370H2U2"/>
<gene>
    <name evidence="1" type="ORF">DFR68_107495</name>
</gene>
<dbReference type="Proteomes" id="UP000255355">
    <property type="component" value="Unassembled WGS sequence"/>
</dbReference>
<protein>
    <recommendedName>
        <fullName evidence="3">PE family protein</fullName>
    </recommendedName>
</protein>
<dbReference type="RefSeq" id="WP_157123839.1">
    <property type="nucleotide sequence ID" value="NZ_QQAZ01000007.1"/>
</dbReference>
<dbReference type="STRING" id="1210089.GCA_001613165_00990"/>
<dbReference type="EMBL" id="QQAZ01000007">
    <property type="protein sequence ID" value="RDI49367.1"/>
    <property type="molecule type" value="Genomic_DNA"/>
</dbReference>
<sequence length="124" mass="13452">MSGDDLQKWQQLAEQARAGDLYLDDEAAARECLAACDQRIADLEGMIQLAALTQRVSGFGDFDMGHALETGFRKQAVGEPNSIDQIIRDHVDTVKNMREVMALSIKRLTGQDVSNAGAITQTGG</sequence>
<evidence type="ECO:0008006" key="3">
    <source>
        <dbReference type="Google" id="ProtNLM"/>
    </source>
</evidence>
<name>A0A370H2U2_9NOCA</name>
<proteinExistence type="predicted"/>